<accession>A0ABD2XQQ7</accession>
<protein>
    <submittedName>
        <fullName evidence="2">Uncharacterized protein</fullName>
    </submittedName>
</protein>
<reference evidence="2 3" key="1">
    <citation type="journal article" date="2024" name="bioRxiv">
        <title>A reference genome for Trichogramma kaykai: A tiny desert-dwelling parasitoid wasp with competing sex-ratio distorters.</title>
        <authorList>
            <person name="Culotta J."/>
            <person name="Lindsey A.R."/>
        </authorList>
    </citation>
    <scope>NUCLEOTIDE SEQUENCE [LARGE SCALE GENOMIC DNA]</scope>
    <source>
        <strain evidence="2 3">KSX58</strain>
    </source>
</reference>
<keyword evidence="3" id="KW-1185">Reference proteome</keyword>
<evidence type="ECO:0000256" key="1">
    <source>
        <dbReference type="SAM" id="MobiDB-lite"/>
    </source>
</evidence>
<evidence type="ECO:0000313" key="3">
    <source>
        <dbReference type="Proteomes" id="UP001627154"/>
    </source>
</evidence>
<organism evidence="2 3">
    <name type="scientific">Trichogramma kaykai</name>
    <dbReference type="NCBI Taxonomy" id="54128"/>
    <lineage>
        <taxon>Eukaryota</taxon>
        <taxon>Metazoa</taxon>
        <taxon>Ecdysozoa</taxon>
        <taxon>Arthropoda</taxon>
        <taxon>Hexapoda</taxon>
        <taxon>Insecta</taxon>
        <taxon>Pterygota</taxon>
        <taxon>Neoptera</taxon>
        <taxon>Endopterygota</taxon>
        <taxon>Hymenoptera</taxon>
        <taxon>Apocrita</taxon>
        <taxon>Proctotrupomorpha</taxon>
        <taxon>Chalcidoidea</taxon>
        <taxon>Trichogrammatidae</taxon>
        <taxon>Trichogramma</taxon>
    </lineage>
</organism>
<feature type="region of interest" description="Disordered" evidence="1">
    <location>
        <begin position="118"/>
        <end position="157"/>
    </location>
</feature>
<proteinExistence type="predicted"/>
<feature type="compositionally biased region" description="Basic and acidic residues" evidence="1">
    <location>
        <begin position="127"/>
        <end position="138"/>
    </location>
</feature>
<sequence>MGHLSCIGFISAVTPTPRKRLRSNPDLKNSIGRKRKLCFKGSQYMQAPSTDRVVNARRRSEAENNNPRLKAASRRKILPLSDEQSQAGSAQFRLVDFSLLLPFLHENLRFVIERRHRTRERQNGQMGEDRSGIQDKVQRVSISVYQRDKAPAPSPHK</sequence>
<dbReference type="EMBL" id="JBJJXI010000003">
    <property type="protein sequence ID" value="KAL3407612.1"/>
    <property type="molecule type" value="Genomic_DNA"/>
</dbReference>
<evidence type="ECO:0000313" key="2">
    <source>
        <dbReference type="EMBL" id="KAL3407612.1"/>
    </source>
</evidence>
<dbReference type="AlphaFoldDB" id="A0ABD2XQQ7"/>
<name>A0ABD2XQQ7_9HYME</name>
<dbReference type="Proteomes" id="UP001627154">
    <property type="component" value="Unassembled WGS sequence"/>
</dbReference>
<comment type="caution">
    <text evidence="2">The sequence shown here is derived from an EMBL/GenBank/DDBJ whole genome shotgun (WGS) entry which is preliminary data.</text>
</comment>
<gene>
    <name evidence="2" type="ORF">TKK_000291</name>
</gene>
<feature type="region of interest" description="Disordered" evidence="1">
    <location>
        <begin position="48"/>
        <end position="74"/>
    </location>
</feature>